<evidence type="ECO:0000313" key="3">
    <source>
        <dbReference type="Proteomes" id="UP000266723"/>
    </source>
</evidence>
<protein>
    <submittedName>
        <fullName evidence="2">Uncharacterized protein</fullName>
    </submittedName>
</protein>
<comment type="caution">
    <text evidence="2">The sequence shown here is derived from an EMBL/GenBank/DDBJ whole genome shotgun (WGS) entry which is preliminary data.</text>
</comment>
<reference evidence="2 3" key="1">
    <citation type="journal article" date="2020" name="BMC Genomics">
        <title>Intraspecific diversification of the crop wild relative Brassica cretica Lam. using demographic model selection.</title>
        <authorList>
            <person name="Kioukis A."/>
            <person name="Michalopoulou V.A."/>
            <person name="Briers L."/>
            <person name="Pirintsos S."/>
            <person name="Studholme D.J."/>
            <person name="Pavlidis P."/>
            <person name="Sarris P.F."/>
        </authorList>
    </citation>
    <scope>NUCLEOTIDE SEQUENCE [LARGE SCALE GENOMIC DNA]</scope>
    <source>
        <strain evidence="3">cv. PFS-1207/04</strain>
    </source>
</reference>
<sequence length="54" mass="6140">MEGTASQRQNRTFSGGADAMPESKTGREHRNRYTKTTDSLSHKSTLNLLKDEIW</sequence>
<keyword evidence="3" id="KW-1185">Reference proteome</keyword>
<organism evidence="2 3">
    <name type="scientific">Brassica cretica</name>
    <name type="common">Mustard</name>
    <dbReference type="NCBI Taxonomy" id="69181"/>
    <lineage>
        <taxon>Eukaryota</taxon>
        <taxon>Viridiplantae</taxon>
        <taxon>Streptophyta</taxon>
        <taxon>Embryophyta</taxon>
        <taxon>Tracheophyta</taxon>
        <taxon>Spermatophyta</taxon>
        <taxon>Magnoliopsida</taxon>
        <taxon>eudicotyledons</taxon>
        <taxon>Gunneridae</taxon>
        <taxon>Pentapetalae</taxon>
        <taxon>rosids</taxon>
        <taxon>malvids</taxon>
        <taxon>Brassicales</taxon>
        <taxon>Brassicaceae</taxon>
        <taxon>Brassiceae</taxon>
        <taxon>Brassica</taxon>
    </lineage>
</organism>
<feature type="region of interest" description="Disordered" evidence="1">
    <location>
        <begin position="1"/>
        <end position="41"/>
    </location>
</feature>
<gene>
    <name evidence="2" type="ORF">DY000_02002193</name>
</gene>
<dbReference type="EMBL" id="QGKV02000832">
    <property type="protein sequence ID" value="KAF3551851.1"/>
    <property type="molecule type" value="Genomic_DNA"/>
</dbReference>
<evidence type="ECO:0000256" key="1">
    <source>
        <dbReference type="SAM" id="MobiDB-lite"/>
    </source>
</evidence>
<evidence type="ECO:0000313" key="2">
    <source>
        <dbReference type="EMBL" id="KAF3551851.1"/>
    </source>
</evidence>
<dbReference type="Proteomes" id="UP000266723">
    <property type="component" value="Unassembled WGS sequence"/>
</dbReference>
<proteinExistence type="predicted"/>
<feature type="compositionally biased region" description="Polar residues" evidence="1">
    <location>
        <begin position="1"/>
        <end position="13"/>
    </location>
</feature>
<name>A0ABQ7CK09_BRACR</name>
<accession>A0ABQ7CK09</accession>